<dbReference type="SUPFAM" id="SSF56655">
    <property type="entry name" value="Carbohydrate phosphatase"/>
    <property type="match status" value="1"/>
</dbReference>
<feature type="binding site" evidence="4">
    <location>
        <position position="70"/>
    </location>
    <ligand>
        <name>Mg(2+)</name>
        <dbReference type="ChEBI" id="CHEBI:18420"/>
        <label>1</label>
        <note>catalytic</note>
    </ligand>
</feature>
<dbReference type="PANTHER" id="PTHR20854:SF4">
    <property type="entry name" value="INOSITOL-1-MONOPHOSPHATASE-RELATED"/>
    <property type="match status" value="1"/>
</dbReference>
<reference evidence="5 6" key="1">
    <citation type="journal article" date="2016" name="Nat. Commun.">
        <title>Thousands of microbial genomes shed light on interconnected biogeochemical processes in an aquifer system.</title>
        <authorList>
            <person name="Anantharaman K."/>
            <person name="Brown C.T."/>
            <person name="Hug L.A."/>
            <person name="Sharon I."/>
            <person name="Castelle C.J."/>
            <person name="Probst A.J."/>
            <person name="Thomas B.C."/>
            <person name="Singh A."/>
            <person name="Wilkins M.J."/>
            <person name="Karaoz U."/>
            <person name="Brodie E.L."/>
            <person name="Williams K.H."/>
            <person name="Hubbard S.S."/>
            <person name="Banfield J.F."/>
        </authorList>
    </citation>
    <scope>NUCLEOTIDE SEQUENCE [LARGE SCALE GENOMIC DNA]</scope>
</reference>
<evidence type="ECO:0000313" key="5">
    <source>
        <dbReference type="EMBL" id="OGK55514.1"/>
    </source>
</evidence>
<evidence type="ECO:0000256" key="2">
    <source>
        <dbReference type="ARBA" id="ARBA00022801"/>
    </source>
</evidence>
<feature type="binding site" evidence="4">
    <location>
        <position position="84"/>
    </location>
    <ligand>
        <name>Mg(2+)</name>
        <dbReference type="ChEBI" id="CHEBI:18420"/>
        <label>1</label>
        <note>catalytic</note>
    </ligand>
</feature>
<feature type="binding site" evidence="4">
    <location>
        <position position="214"/>
    </location>
    <ligand>
        <name>Mg(2+)</name>
        <dbReference type="ChEBI" id="CHEBI:18420"/>
        <label>1</label>
        <note>catalytic</note>
    </ligand>
</feature>
<feature type="binding site" evidence="4">
    <location>
        <position position="87"/>
    </location>
    <ligand>
        <name>Mg(2+)</name>
        <dbReference type="ChEBI" id="CHEBI:18420"/>
        <label>1</label>
        <note>catalytic</note>
    </ligand>
</feature>
<dbReference type="Gene3D" id="3.30.540.10">
    <property type="entry name" value="Fructose-1,6-Bisphosphatase, subunit A, domain 1"/>
    <property type="match status" value="1"/>
</dbReference>
<name>A0A1F7JIR6_9BACT</name>
<proteinExistence type="predicted"/>
<dbReference type="Pfam" id="PF00459">
    <property type="entry name" value="Inositol_P"/>
    <property type="match status" value="1"/>
</dbReference>
<dbReference type="InterPro" id="IPR020583">
    <property type="entry name" value="Inositol_monoP_metal-BS"/>
</dbReference>
<comment type="caution">
    <text evidence="5">The sequence shown here is derived from an EMBL/GenBank/DDBJ whole genome shotgun (WGS) entry which is preliminary data.</text>
</comment>
<protein>
    <recommendedName>
        <fullName evidence="7">Inositol-phosphate phosphatase</fullName>
    </recommendedName>
</protein>
<gene>
    <name evidence="5" type="ORF">A3H78_05100</name>
</gene>
<evidence type="ECO:0000256" key="1">
    <source>
        <dbReference type="ARBA" id="ARBA00022723"/>
    </source>
</evidence>
<evidence type="ECO:0000256" key="3">
    <source>
        <dbReference type="ARBA" id="ARBA00022842"/>
    </source>
</evidence>
<dbReference type="Proteomes" id="UP000177418">
    <property type="component" value="Unassembled WGS sequence"/>
</dbReference>
<dbReference type="InterPro" id="IPR000760">
    <property type="entry name" value="Inositol_monophosphatase-like"/>
</dbReference>
<dbReference type="GO" id="GO:0008934">
    <property type="term" value="F:inositol monophosphate 1-phosphatase activity"/>
    <property type="evidence" value="ECO:0007669"/>
    <property type="project" value="TreeGrafter"/>
</dbReference>
<dbReference type="GO" id="GO:0007165">
    <property type="term" value="P:signal transduction"/>
    <property type="evidence" value="ECO:0007669"/>
    <property type="project" value="TreeGrafter"/>
</dbReference>
<evidence type="ECO:0000313" key="6">
    <source>
        <dbReference type="Proteomes" id="UP000177418"/>
    </source>
</evidence>
<organism evidence="5 6">
    <name type="scientific">Candidatus Roizmanbacteria bacterium RIFCSPLOWO2_02_FULL_36_11</name>
    <dbReference type="NCBI Taxonomy" id="1802071"/>
    <lineage>
        <taxon>Bacteria</taxon>
        <taxon>Candidatus Roizmaniibacteriota</taxon>
    </lineage>
</organism>
<evidence type="ECO:0000256" key="4">
    <source>
        <dbReference type="PIRSR" id="PIRSR600760-2"/>
    </source>
</evidence>
<dbReference type="PANTHER" id="PTHR20854">
    <property type="entry name" value="INOSITOL MONOPHOSPHATASE"/>
    <property type="match status" value="1"/>
</dbReference>
<keyword evidence="1 4" id="KW-0479">Metal-binding</keyword>
<dbReference type="PROSITE" id="PS00629">
    <property type="entry name" value="IMP_1"/>
    <property type="match status" value="1"/>
</dbReference>
<dbReference type="GO" id="GO:0006020">
    <property type="term" value="P:inositol metabolic process"/>
    <property type="evidence" value="ECO:0007669"/>
    <property type="project" value="TreeGrafter"/>
</dbReference>
<dbReference type="CDD" id="cd01637">
    <property type="entry name" value="IMPase_like"/>
    <property type="match status" value="1"/>
</dbReference>
<dbReference type="EMBL" id="MGAV01000002">
    <property type="protein sequence ID" value="OGK55514.1"/>
    <property type="molecule type" value="Genomic_DNA"/>
</dbReference>
<dbReference type="PRINTS" id="PR00377">
    <property type="entry name" value="IMPHPHTASES"/>
</dbReference>
<evidence type="ECO:0008006" key="7">
    <source>
        <dbReference type="Google" id="ProtNLM"/>
    </source>
</evidence>
<accession>A0A1F7JIR6</accession>
<comment type="cofactor">
    <cofactor evidence="4">
        <name>Mg(2+)</name>
        <dbReference type="ChEBI" id="CHEBI:18420"/>
    </cofactor>
</comment>
<feature type="binding site" evidence="4">
    <location>
        <position position="86"/>
    </location>
    <ligand>
        <name>Mg(2+)</name>
        <dbReference type="ChEBI" id="CHEBI:18420"/>
        <label>1</label>
        <note>catalytic</note>
    </ligand>
</feature>
<sequence>MLDIIETAAKSGGKVLTHYFRKIYQTSHKGNFRNIVTTADLESQKIIQQTIQRMMQKKAHKASDIGFIGEENLHISGDYQFIIDPLDGTTNFASGLDLFTVSIAAYTQGKPICGVVYQPLHDILYFAEKDKGAFKKINNRDTKLVVNHQSLNQMVITAHLTSNPLLRQQMSSVVTKLASKTLGIRHLGVITLEQCYFTENIFGVVINANHYIWDTAATQLIVEEAGGILSDWKGNRLTYDFNNPTLSYNSMSCHPDNLKSLLPYLK</sequence>
<keyword evidence="3 4" id="KW-0460">Magnesium</keyword>
<dbReference type="Gene3D" id="3.40.190.80">
    <property type="match status" value="1"/>
</dbReference>
<keyword evidence="2" id="KW-0378">Hydrolase</keyword>
<dbReference type="AlphaFoldDB" id="A0A1F7JIR6"/>
<dbReference type="GO" id="GO:0046872">
    <property type="term" value="F:metal ion binding"/>
    <property type="evidence" value="ECO:0007669"/>
    <property type="project" value="UniProtKB-KW"/>
</dbReference>